<sequence>MYVKTIIYISAQQDRCLSGEAREWTQTQSQKYSKAKSGDTKTKPRRASLKLSKISS</sequence>
<accession>A0A0E9Q103</accession>
<proteinExistence type="predicted"/>
<evidence type="ECO:0000256" key="1">
    <source>
        <dbReference type="SAM" id="MobiDB-lite"/>
    </source>
</evidence>
<reference evidence="2" key="2">
    <citation type="journal article" date="2015" name="Fish Shellfish Immunol.">
        <title>Early steps in the European eel (Anguilla anguilla)-Vibrio vulnificus interaction in the gills: Role of the RtxA13 toxin.</title>
        <authorList>
            <person name="Callol A."/>
            <person name="Pajuelo D."/>
            <person name="Ebbesson L."/>
            <person name="Teles M."/>
            <person name="MacKenzie S."/>
            <person name="Amaro C."/>
        </authorList>
    </citation>
    <scope>NUCLEOTIDE SEQUENCE</scope>
</reference>
<dbReference type="EMBL" id="GBXM01100127">
    <property type="protein sequence ID" value="JAH08450.1"/>
    <property type="molecule type" value="Transcribed_RNA"/>
</dbReference>
<evidence type="ECO:0000313" key="2">
    <source>
        <dbReference type="EMBL" id="JAH10202.1"/>
    </source>
</evidence>
<organism evidence="2">
    <name type="scientific">Anguilla anguilla</name>
    <name type="common">European freshwater eel</name>
    <name type="synonym">Muraena anguilla</name>
    <dbReference type="NCBI Taxonomy" id="7936"/>
    <lineage>
        <taxon>Eukaryota</taxon>
        <taxon>Metazoa</taxon>
        <taxon>Chordata</taxon>
        <taxon>Craniata</taxon>
        <taxon>Vertebrata</taxon>
        <taxon>Euteleostomi</taxon>
        <taxon>Actinopterygii</taxon>
        <taxon>Neopterygii</taxon>
        <taxon>Teleostei</taxon>
        <taxon>Anguilliformes</taxon>
        <taxon>Anguillidae</taxon>
        <taxon>Anguilla</taxon>
    </lineage>
</organism>
<reference evidence="2" key="1">
    <citation type="submission" date="2014-11" db="EMBL/GenBank/DDBJ databases">
        <authorList>
            <person name="Amaro Gonzalez C."/>
        </authorList>
    </citation>
    <scope>NUCLEOTIDE SEQUENCE</scope>
</reference>
<protein>
    <submittedName>
        <fullName evidence="2">Uncharacterized protein</fullName>
    </submittedName>
</protein>
<name>A0A0E9Q103_ANGAN</name>
<feature type="region of interest" description="Disordered" evidence="1">
    <location>
        <begin position="27"/>
        <end position="56"/>
    </location>
</feature>
<dbReference type="EMBL" id="GBXM01098375">
    <property type="protein sequence ID" value="JAH10202.1"/>
    <property type="molecule type" value="Transcribed_RNA"/>
</dbReference>
<dbReference type="AlphaFoldDB" id="A0A0E9Q103"/>